<dbReference type="InterPro" id="IPR032675">
    <property type="entry name" value="LRR_dom_sf"/>
</dbReference>
<dbReference type="PANTHER" id="PTHR46652">
    <property type="entry name" value="LEUCINE-RICH REPEAT AND IQ DOMAIN-CONTAINING PROTEIN 1-RELATED"/>
    <property type="match status" value="1"/>
</dbReference>
<evidence type="ECO:0000256" key="2">
    <source>
        <dbReference type="ARBA" id="ARBA00022737"/>
    </source>
</evidence>
<proteinExistence type="predicted"/>
<dbReference type="EMBL" id="VSSQ01013491">
    <property type="protein sequence ID" value="MPM51606.1"/>
    <property type="molecule type" value="Genomic_DNA"/>
</dbReference>
<dbReference type="SUPFAM" id="SSF52047">
    <property type="entry name" value="RNI-like"/>
    <property type="match status" value="1"/>
</dbReference>
<reference evidence="3" key="1">
    <citation type="submission" date="2019-08" db="EMBL/GenBank/DDBJ databases">
        <authorList>
            <person name="Kucharzyk K."/>
            <person name="Murdoch R.W."/>
            <person name="Higgins S."/>
            <person name="Loffler F."/>
        </authorList>
    </citation>
    <scope>NUCLEOTIDE SEQUENCE</scope>
</reference>
<organism evidence="3">
    <name type="scientific">bioreactor metagenome</name>
    <dbReference type="NCBI Taxonomy" id="1076179"/>
    <lineage>
        <taxon>unclassified sequences</taxon>
        <taxon>metagenomes</taxon>
        <taxon>ecological metagenomes</taxon>
    </lineage>
</organism>
<dbReference type="PANTHER" id="PTHR46652:SF3">
    <property type="entry name" value="LEUCINE-RICH REPEAT-CONTAINING PROTEIN 9"/>
    <property type="match status" value="1"/>
</dbReference>
<evidence type="ECO:0000256" key="1">
    <source>
        <dbReference type="ARBA" id="ARBA00022614"/>
    </source>
</evidence>
<dbReference type="InterPro" id="IPR050836">
    <property type="entry name" value="SDS22/Internalin_LRR"/>
</dbReference>
<dbReference type="AlphaFoldDB" id="A0A645AF74"/>
<evidence type="ECO:0000313" key="3">
    <source>
        <dbReference type="EMBL" id="MPM51606.1"/>
    </source>
</evidence>
<dbReference type="PROSITE" id="PS51450">
    <property type="entry name" value="LRR"/>
    <property type="match status" value="3"/>
</dbReference>
<gene>
    <name evidence="3" type="ORF">SDC9_98356</name>
</gene>
<comment type="caution">
    <text evidence="3">The sequence shown here is derived from an EMBL/GenBank/DDBJ whole genome shotgun (WGS) entry which is preliminary data.</text>
</comment>
<evidence type="ECO:0008006" key="4">
    <source>
        <dbReference type="Google" id="ProtNLM"/>
    </source>
</evidence>
<accession>A0A645AF74</accession>
<protein>
    <recommendedName>
        <fullName evidence="4">Internalin-A</fullName>
    </recommendedName>
</protein>
<name>A0A645AF74_9ZZZZ</name>
<dbReference type="Gene3D" id="3.80.10.10">
    <property type="entry name" value="Ribonuclease Inhibitor"/>
    <property type="match status" value="2"/>
</dbReference>
<dbReference type="InterPro" id="IPR001611">
    <property type="entry name" value="Leu-rich_rpt"/>
</dbReference>
<keyword evidence="1" id="KW-0433">Leucine-rich repeat</keyword>
<sequence>MMNFAYSSAQTRRTNHKSILPRVLIALALCVLTLAFTGCDLLKDRSATELVISDAKEIEVEDLVKYENLTLLDIRGAEITPELYVQLQTAIPNCRILWSVPIGSQRFDNQLTELTLPADTDAAMLELLNYFPNLSRVDARACSCYDALLSKSIELSTVSFAWQSTIADVTAQNTDASLDLSGKQVGGGDALMTALTHLPSLTSVNMTDTDVTEADAEALIARFPNITFLRTLDVYGVKVNSDATTLDLSAATTLDDTTLSDKLAPLTKLESVNLAGQTVSFETMAALQERYPLVKFAFTFELFGQTLTPETTDLDLSTMTFTSVEEVSEGLKHLPALTSCNLCGSGLSNDQMMELKAAFPNVKFVWYINIGAWKVRTDIEAFSTKNRKAFPDGAGEFTGDGRYALTDEETPLFQYLPDLIYLDLGRNKISDVSFVKYLPKLRVLILESNKIKDITPLSGQTELEYLELYMNYIEDFKALSGLSKLTYLNVSRTSLTDVSPFEGMTQLKMLWLINDKVEKADLEKLATALPDCTITTRGSNSTAGGWLDTAIYAELLEKCGLPK</sequence>
<keyword evidence="2" id="KW-0677">Repeat</keyword>
<dbReference type="Pfam" id="PF13855">
    <property type="entry name" value="LRR_8"/>
    <property type="match status" value="1"/>
</dbReference>